<evidence type="ECO:0000313" key="4">
    <source>
        <dbReference type="EMBL" id="ACV05937.1"/>
    </source>
</evidence>
<name>C7NFK2_KYTSD</name>
<dbReference type="GO" id="GO:0005525">
    <property type="term" value="F:GTP binding"/>
    <property type="evidence" value="ECO:0007669"/>
    <property type="project" value="InterPro"/>
</dbReference>
<dbReference type="GO" id="GO:0000028">
    <property type="term" value="P:ribosomal small subunit assembly"/>
    <property type="evidence" value="ECO:0007669"/>
    <property type="project" value="TreeGrafter"/>
</dbReference>
<dbReference type="GO" id="GO:0005829">
    <property type="term" value="C:cytosol"/>
    <property type="evidence" value="ECO:0007669"/>
    <property type="project" value="TreeGrafter"/>
</dbReference>
<dbReference type="Pfam" id="PF01926">
    <property type="entry name" value="MMR_HSR1"/>
    <property type="match status" value="1"/>
</dbReference>
<evidence type="ECO:0000259" key="3">
    <source>
        <dbReference type="Pfam" id="PF01926"/>
    </source>
</evidence>
<feature type="region of interest" description="Disordered" evidence="1">
    <location>
        <begin position="1"/>
        <end position="27"/>
    </location>
</feature>
<feature type="transmembrane region" description="Helical" evidence="2">
    <location>
        <begin position="443"/>
        <end position="471"/>
    </location>
</feature>
<dbReference type="InterPro" id="IPR027417">
    <property type="entry name" value="P-loop_NTPase"/>
</dbReference>
<dbReference type="STRING" id="478801.Ksed_08880"/>
<organism evidence="4 5">
    <name type="scientific">Kytococcus sedentarius (strain ATCC 14392 / DSM 20547 / JCM 11482 / CCUG 33030 / NBRC 15357 / NCTC 11040 / CCM 314 / 541)</name>
    <name type="common">Micrococcus sedentarius</name>
    <dbReference type="NCBI Taxonomy" id="478801"/>
    <lineage>
        <taxon>Bacteria</taxon>
        <taxon>Bacillati</taxon>
        <taxon>Actinomycetota</taxon>
        <taxon>Actinomycetes</taxon>
        <taxon>Micrococcales</taxon>
        <taxon>Kytococcaceae</taxon>
        <taxon>Kytococcus</taxon>
    </lineage>
</organism>
<dbReference type="KEGG" id="kse:Ksed_08880"/>
<dbReference type="PANTHER" id="PTHR42698:SF1">
    <property type="entry name" value="GTPASE ERA, MITOCHONDRIAL"/>
    <property type="match status" value="1"/>
</dbReference>
<keyword evidence="2" id="KW-0812">Transmembrane</keyword>
<gene>
    <name evidence="4" type="ordered locus">Ksed_08880</name>
</gene>
<dbReference type="HOGENOM" id="CLU_016609_2_1_11"/>
<feature type="compositionally biased region" description="Basic and acidic residues" evidence="1">
    <location>
        <begin position="16"/>
        <end position="27"/>
    </location>
</feature>
<evidence type="ECO:0000313" key="5">
    <source>
        <dbReference type="Proteomes" id="UP000006666"/>
    </source>
</evidence>
<proteinExistence type="predicted"/>
<dbReference type="PANTHER" id="PTHR42698">
    <property type="entry name" value="GTPASE ERA"/>
    <property type="match status" value="1"/>
</dbReference>
<reference evidence="4 5" key="1">
    <citation type="journal article" date="2009" name="Stand. Genomic Sci.">
        <title>Complete genome sequence of Kytococcus sedentarius type strain (541).</title>
        <authorList>
            <person name="Sims D."/>
            <person name="Brettin T."/>
            <person name="Detter J.C."/>
            <person name="Han C."/>
            <person name="Lapidus A."/>
            <person name="Copeland A."/>
            <person name="Glavina Del Rio T."/>
            <person name="Nolan M."/>
            <person name="Chen F."/>
            <person name="Lucas S."/>
            <person name="Tice H."/>
            <person name="Cheng J.F."/>
            <person name="Bruce D."/>
            <person name="Goodwin L."/>
            <person name="Pitluck S."/>
            <person name="Ovchinnikova G."/>
            <person name="Pati A."/>
            <person name="Ivanova N."/>
            <person name="Mavrommatis K."/>
            <person name="Chen A."/>
            <person name="Palaniappan K."/>
            <person name="D'haeseleer P."/>
            <person name="Chain P."/>
            <person name="Bristow J."/>
            <person name="Eisen J.A."/>
            <person name="Markowitz V."/>
            <person name="Hugenholtz P."/>
            <person name="Schneider S."/>
            <person name="Goker M."/>
            <person name="Pukall R."/>
            <person name="Kyrpides N.C."/>
            <person name="Klenk H.P."/>
        </authorList>
    </citation>
    <scope>NUCLEOTIDE SEQUENCE [LARGE SCALE GENOMIC DNA]</scope>
    <source>
        <strain evidence="5">ATCC 14392 / DSM 20547 / JCM 11482 / CCUG 33030 / NBRC 15357 / NCTC 11040 / CCM 314 / 541</strain>
    </source>
</reference>
<feature type="compositionally biased region" description="Basic and acidic residues" evidence="1">
    <location>
        <begin position="357"/>
        <end position="371"/>
    </location>
</feature>
<dbReference type="eggNOG" id="COG0699">
    <property type="taxonomic scope" value="Bacteria"/>
</dbReference>
<dbReference type="InterPro" id="IPR006073">
    <property type="entry name" value="GTP-bd"/>
</dbReference>
<accession>C7NFK2</accession>
<sequence>MSTFGGRGREGGATGQDRDQEEQRTHLRERAVALSEAVASGGRELEPVAAGRAGTVAAKVDERTALAGDHTIVALAGATGSGKSSLTNALAGAQVTEPGIKRPTTSTTSAVVWGSAPATEVLDWIGVHRRHRAEGGPEGEEAAAVAPGALDGLVLLDLPDFDSRETAHHAEADRVLEMADLFLWVTDPQKYADARMHDDYIRARRHHDTVMLVALNQADLLPPDAREQVLADLRGLLARDGVGDVVVLPVSARTGLGLDALRDALAQIVAEKRAVRARLLGDVRTSAEALLDSVGEREPEISLPGDDRLVPALSRAAGVPTVLRAVEADHLRRATAATGWPVTRWVRHLRPDPLKRLRLGEGESAGDRDFSPARGRSSIPQASQTATSAVDLACREVGDAAAVGLPRRWAEAVMDAAVPPIDRLSDELDTAVRRTGVQQRSSWWWPVVGVLQWLLLLATVVGLLWLVALALGEGFLHLPLGEPPTWRGLPIPALLLVGGLSLGLLLALLARFIAGFGARRRRRQVAREMHGAIGEVAQTRVLDPVNEVLDRHRRTRELLHSALR</sequence>
<evidence type="ECO:0000256" key="1">
    <source>
        <dbReference type="SAM" id="MobiDB-lite"/>
    </source>
</evidence>
<feature type="domain" description="G" evidence="3">
    <location>
        <begin position="73"/>
        <end position="214"/>
    </location>
</feature>
<dbReference type="Proteomes" id="UP000006666">
    <property type="component" value="Chromosome"/>
</dbReference>
<dbReference type="InterPro" id="IPR005662">
    <property type="entry name" value="GTPase_Era-like"/>
</dbReference>
<evidence type="ECO:0000256" key="2">
    <source>
        <dbReference type="SAM" id="Phobius"/>
    </source>
</evidence>
<keyword evidence="2" id="KW-0472">Membrane</keyword>
<dbReference type="RefSeq" id="WP_012802352.1">
    <property type="nucleotide sequence ID" value="NC_013169.1"/>
</dbReference>
<dbReference type="Gene3D" id="3.40.50.300">
    <property type="entry name" value="P-loop containing nucleotide triphosphate hydrolases"/>
    <property type="match status" value="1"/>
</dbReference>
<dbReference type="GO" id="GO:0043024">
    <property type="term" value="F:ribosomal small subunit binding"/>
    <property type="evidence" value="ECO:0007669"/>
    <property type="project" value="TreeGrafter"/>
</dbReference>
<dbReference type="SUPFAM" id="SSF52540">
    <property type="entry name" value="P-loop containing nucleoside triphosphate hydrolases"/>
    <property type="match status" value="1"/>
</dbReference>
<keyword evidence="2" id="KW-1133">Transmembrane helix</keyword>
<feature type="transmembrane region" description="Helical" evidence="2">
    <location>
        <begin position="491"/>
        <end position="514"/>
    </location>
</feature>
<dbReference type="GO" id="GO:0019843">
    <property type="term" value="F:rRNA binding"/>
    <property type="evidence" value="ECO:0007669"/>
    <property type="project" value="TreeGrafter"/>
</dbReference>
<protein>
    <submittedName>
        <fullName evidence="4">Predicted GTPase</fullName>
    </submittedName>
</protein>
<dbReference type="EMBL" id="CP001686">
    <property type="protein sequence ID" value="ACV05937.1"/>
    <property type="molecule type" value="Genomic_DNA"/>
</dbReference>
<dbReference type="AlphaFoldDB" id="C7NFK2"/>
<keyword evidence="5" id="KW-1185">Reference proteome</keyword>
<feature type="region of interest" description="Disordered" evidence="1">
    <location>
        <begin position="357"/>
        <end position="383"/>
    </location>
</feature>